<dbReference type="AlphaFoldDB" id="A0A1Z5IZU0"/>
<feature type="compositionally biased region" description="Low complexity" evidence="1">
    <location>
        <begin position="168"/>
        <end position="181"/>
    </location>
</feature>
<sequence>MSNGKKVYTQERVAAPVYTTSDPNNPGKLSNGIEVATELGTPLHTKNTENMGELSDGIQVYTKAVVGPSLSYTYAQGEVADGIAAYFKDAVSTDVPYTYAQGEVADGLAVYTEGESPSVGVPYTTLPATPGDEGNPSVPEQPTTPSQPEESQVITTGVDEDQTPADPQPDQQIQPIIPDQPESNQTITTGVDEGQTPEIVKAHQQPKLTYLTSETASAESQTNEKKGSATSAKVNQIRTISLKGSIKAQPQVPESKAAILPQSSDEPGTPISVLGYFMLAVESLIGWIGFSRRR</sequence>
<feature type="region of interest" description="Disordered" evidence="1">
    <location>
        <begin position="1"/>
        <end position="30"/>
    </location>
</feature>
<keyword evidence="4" id="KW-1185">Reference proteome</keyword>
<feature type="compositionally biased region" description="Low complexity" evidence="1">
    <location>
        <begin position="136"/>
        <end position="152"/>
    </location>
</feature>
<comment type="caution">
    <text evidence="3">The sequence shown here is derived from an EMBL/GenBank/DDBJ whole genome shotgun (WGS) entry which is preliminary data.</text>
</comment>
<feature type="region of interest" description="Disordered" evidence="1">
    <location>
        <begin position="114"/>
        <end position="182"/>
    </location>
</feature>
<protein>
    <submittedName>
        <fullName evidence="3">Uncharacterized protein</fullName>
    </submittedName>
</protein>
<name>A0A1Z5IZU0_9LACO</name>
<proteinExistence type="predicted"/>
<feature type="compositionally biased region" description="Polar residues" evidence="1">
    <location>
        <begin position="18"/>
        <end position="28"/>
    </location>
</feature>
<organism evidence="3 4">
    <name type="scientific">Secundilactobacillus silagincola</name>
    <dbReference type="NCBI Taxonomy" id="1714681"/>
    <lineage>
        <taxon>Bacteria</taxon>
        <taxon>Bacillati</taxon>
        <taxon>Bacillota</taxon>
        <taxon>Bacilli</taxon>
        <taxon>Lactobacillales</taxon>
        <taxon>Lactobacillaceae</taxon>
        <taxon>Secundilactobacillus</taxon>
    </lineage>
</organism>
<keyword evidence="2" id="KW-0472">Membrane</keyword>
<keyword evidence="2" id="KW-1133">Transmembrane helix</keyword>
<feature type="region of interest" description="Disordered" evidence="1">
    <location>
        <begin position="213"/>
        <end position="232"/>
    </location>
</feature>
<evidence type="ECO:0000256" key="1">
    <source>
        <dbReference type="SAM" id="MobiDB-lite"/>
    </source>
</evidence>
<evidence type="ECO:0000256" key="2">
    <source>
        <dbReference type="SAM" id="Phobius"/>
    </source>
</evidence>
<accession>A0A1Z5IZU0</accession>
<evidence type="ECO:0000313" key="3">
    <source>
        <dbReference type="EMBL" id="GAX07297.1"/>
    </source>
</evidence>
<gene>
    <name evidence="3" type="ORF">IWT5_00030</name>
</gene>
<keyword evidence="2" id="KW-0812">Transmembrane</keyword>
<dbReference type="EMBL" id="BCMJ01000001">
    <property type="protein sequence ID" value="GAX07297.1"/>
    <property type="molecule type" value="Genomic_DNA"/>
</dbReference>
<evidence type="ECO:0000313" key="4">
    <source>
        <dbReference type="Proteomes" id="UP000223370"/>
    </source>
</evidence>
<dbReference type="Proteomes" id="UP000223370">
    <property type="component" value="Unassembled WGS sequence"/>
</dbReference>
<reference evidence="3 4" key="1">
    <citation type="submission" date="2015-11" db="EMBL/GenBank/DDBJ databases">
        <title>Draft genome sequences of new species of the genus Lactobacillus isolated from orchardgrass silage.</title>
        <authorList>
            <person name="Tohno M."/>
            <person name="Tanizawa Y."/>
            <person name="Arita M."/>
        </authorList>
    </citation>
    <scope>NUCLEOTIDE SEQUENCE [LARGE SCALE GENOMIC DNA]</scope>
    <source>
        <strain evidence="3 4">IWT5</strain>
    </source>
</reference>
<feature type="transmembrane region" description="Helical" evidence="2">
    <location>
        <begin position="271"/>
        <end position="290"/>
    </location>
</feature>